<dbReference type="PROSITE" id="PS50977">
    <property type="entry name" value="HTH_TETR_2"/>
    <property type="match status" value="1"/>
</dbReference>
<dbReference type="PANTHER" id="PTHR47506:SF1">
    <property type="entry name" value="HTH-TYPE TRANSCRIPTIONAL REGULATOR YJDC"/>
    <property type="match status" value="1"/>
</dbReference>
<evidence type="ECO:0000256" key="2">
    <source>
        <dbReference type="ARBA" id="ARBA00023125"/>
    </source>
</evidence>
<dbReference type="Gene3D" id="1.10.357.10">
    <property type="entry name" value="Tetracycline Repressor, domain 2"/>
    <property type="match status" value="1"/>
</dbReference>
<dbReference type="SUPFAM" id="SSF48498">
    <property type="entry name" value="Tetracyclin repressor-like, C-terminal domain"/>
    <property type="match status" value="1"/>
</dbReference>
<keyword evidence="2 4" id="KW-0238">DNA-binding</keyword>
<evidence type="ECO:0000256" key="3">
    <source>
        <dbReference type="ARBA" id="ARBA00023163"/>
    </source>
</evidence>
<dbReference type="InterPro" id="IPR036271">
    <property type="entry name" value="Tet_transcr_reg_TetR-rel_C_sf"/>
</dbReference>
<name>A0ABZ2LRD3_9BACT</name>
<keyword evidence="3" id="KW-0804">Transcription</keyword>
<evidence type="ECO:0000313" key="6">
    <source>
        <dbReference type="EMBL" id="WXB13477.1"/>
    </source>
</evidence>
<evidence type="ECO:0000256" key="1">
    <source>
        <dbReference type="ARBA" id="ARBA00023015"/>
    </source>
</evidence>
<dbReference type="PRINTS" id="PR00455">
    <property type="entry name" value="HTHTETR"/>
</dbReference>
<organism evidence="6 7">
    <name type="scientific">Pendulispora albinea</name>
    <dbReference type="NCBI Taxonomy" id="2741071"/>
    <lineage>
        <taxon>Bacteria</taxon>
        <taxon>Pseudomonadati</taxon>
        <taxon>Myxococcota</taxon>
        <taxon>Myxococcia</taxon>
        <taxon>Myxococcales</taxon>
        <taxon>Sorangiineae</taxon>
        <taxon>Pendulisporaceae</taxon>
        <taxon>Pendulispora</taxon>
    </lineage>
</organism>
<proteinExistence type="predicted"/>
<feature type="DNA-binding region" description="H-T-H motif" evidence="4">
    <location>
        <begin position="32"/>
        <end position="51"/>
    </location>
</feature>
<dbReference type="Gene3D" id="1.10.10.60">
    <property type="entry name" value="Homeodomain-like"/>
    <property type="match status" value="1"/>
</dbReference>
<dbReference type="PANTHER" id="PTHR47506">
    <property type="entry name" value="TRANSCRIPTIONAL REGULATORY PROTEIN"/>
    <property type="match status" value="1"/>
</dbReference>
<dbReference type="EMBL" id="CP089984">
    <property type="protein sequence ID" value="WXB13477.1"/>
    <property type="molecule type" value="Genomic_DNA"/>
</dbReference>
<dbReference type="Pfam" id="PF16925">
    <property type="entry name" value="TetR_C_13"/>
    <property type="match status" value="1"/>
</dbReference>
<feature type="domain" description="HTH tetR-type" evidence="5">
    <location>
        <begin position="9"/>
        <end position="69"/>
    </location>
</feature>
<gene>
    <name evidence="6" type="ORF">LZC94_37240</name>
</gene>
<dbReference type="RefSeq" id="WP_394823087.1">
    <property type="nucleotide sequence ID" value="NZ_CP089984.1"/>
</dbReference>
<evidence type="ECO:0000313" key="7">
    <source>
        <dbReference type="Proteomes" id="UP001370348"/>
    </source>
</evidence>
<keyword evidence="7" id="KW-1185">Reference proteome</keyword>
<protein>
    <submittedName>
        <fullName evidence="6">TetR/AcrR family transcriptional regulator</fullName>
    </submittedName>
</protein>
<dbReference type="InterPro" id="IPR009057">
    <property type="entry name" value="Homeodomain-like_sf"/>
</dbReference>
<reference evidence="6 7" key="1">
    <citation type="submission" date="2021-12" db="EMBL/GenBank/DDBJ databases">
        <title>Discovery of the Pendulisporaceae a myxobacterial family with distinct sporulation behavior and unique specialized metabolism.</title>
        <authorList>
            <person name="Garcia R."/>
            <person name="Popoff A."/>
            <person name="Bader C.D."/>
            <person name="Loehr J."/>
            <person name="Walesch S."/>
            <person name="Walt C."/>
            <person name="Boldt J."/>
            <person name="Bunk B."/>
            <person name="Haeckl F.J.F.P.J."/>
            <person name="Gunesch A.P."/>
            <person name="Birkelbach J."/>
            <person name="Nuebel U."/>
            <person name="Pietschmann T."/>
            <person name="Bach T."/>
            <person name="Mueller R."/>
        </authorList>
    </citation>
    <scope>NUCLEOTIDE SEQUENCE [LARGE SCALE GENOMIC DNA]</scope>
    <source>
        <strain evidence="6 7">MSr11954</strain>
    </source>
</reference>
<accession>A0ABZ2LRD3</accession>
<dbReference type="SUPFAM" id="SSF46689">
    <property type="entry name" value="Homeodomain-like"/>
    <property type="match status" value="1"/>
</dbReference>
<keyword evidence="1" id="KW-0805">Transcription regulation</keyword>
<dbReference type="Pfam" id="PF00440">
    <property type="entry name" value="TetR_N"/>
    <property type="match status" value="1"/>
</dbReference>
<dbReference type="Proteomes" id="UP001370348">
    <property type="component" value="Chromosome"/>
</dbReference>
<dbReference type="InterPro" id="IPR001647">
    <property type="entry name" value="HTH_TetR"/>
</dbReference>
<dbReference type="InterPro" id="IPR011075">
    <property type="entry name" value="TetR_C"/>
</dbReference>
<evidence type="ECO:0000256" key="4">
    <source>
        <dbReference type="PROSITE-ProRule" id="PRU00335"/>
    </source>
</evidence>
<sequence length="213" mass="23488">MTERGRPRAFDRDVALRQAMQIFWERGYEGTSVADLTDAIGITKPSLYAAFGCKEELFREAVALYDALEGGDPMRALQGGRTAREAVEEMLRSNVKGFTDPKKPSGCMIVLAATLGTPENKEVRDFLVKCRQDSLDAIRARMDRGVSDGDLPKRTDTKALATFYTTILEGLSIRARDGSSLETLRTVVDCAMHAWDTVVKGPARRAKVSRALP</sequence>
<evidence type="ECO:0000259" key="5">
    <source>
        <dbReference type="PROSITE" id="PS50977"/>
    </source>
</evidence>